<dbReference type="EMBL" id="JACJKH010000030">
    <property type="protein sequence ID" value="MBM6745346.1"/>
    <property type="molecule type" value="Genomic_DNA"/>
</dbReference>
<evidence type="ECO:0000313" key="1">
    <source>
        <dbReference type="EMBL" id="MBM6745346.1"/>
    </source>
</evidence>
<organism evidence="1 2">
    <name type="scientific">Drancourtella massiliensis</name>
    <dbReference type="NCBI Taxonomy" id="1632013"/>
    <lineage>
        <taxon>Bacteria</taxon>
        <taxon>Bacillati</taxon>
        <taxon>Bacillota</taxon>
        <taxon>Clostridia</taxon>
        <taxon>Eubacteriales</taxon>
        <taxon>Oscillospiraceae</taxon>
        <taxon>Drancourtella</taxon>
    </lineage>
</organism>
<protein>
    <submittedName>
        <fullName evidence="1">Uncharacterized protein</fullName>
    </submittedName>
</protein>
<proteinExistence type="predicted"/>
<gene>
    <name evidence="1" type="ORF">H6A32_13735</name>
</gene>
<dbReference type="Proteomes" id="UP000775686">
    <property type="component" value="Unassembled WGS sequence"/>
</dbReference>
<name>A0ABS2EK67_9FIRM</name>
<sequence>MEIDYKRLRSDLKDYYGTAMFQGFPVAMFEISVIEKADGEELICIATKLGFDLQRYYR</sequence>
<comment type="caution">
    <text evidence="1">The sequence shown here is derived from an EMBL/GenBank/DDBJ whole genome shotgun (WGS) entry which is preliminary data.</text>
</comment>
<reference evidence="1 2" key="1">
    <citation type="journal article" date="2021" name="Sci. Rep.">
        <title>The distribution of antibiotic resistance genes in chicken gut microbiota commensals.</title>
        <authorList>
            <person name="Juricova H."/>
            <person name="Matiasovicova J."/>
            <person name="Kubasova T."/>
            <person name="Cejkova D."/>
            <person name="Rychlik I."/>
        </authorList>
    </citation>
    <scope>NUCLEOTIDE SEQUENCE [LARGE SCALE GENOMIC DNA]</scope>
    <source>
        <strain evidence="1 2">An770</strain>
    </source>
</reference>
<accession>A0ABS2EK67</accession>
<dbReference type="RefSeq" id="WP_171027986.1">
    <property type="nucleotide sequence ID" value="NZ_JACJKH010000030.1"/>
</dbReference>
<keyword evidence="2" id="KW-1185">Reference proteome</keyword>
<evidence type="ECO:0000313" key="2">
    <source>
        <dbReference type="Proteomes" id="UP000775686"/>
    </source>
</evidence>